<feature type="transmembrane region" description="Helical" evidence="1">
    <location>
        <begin position="269"/>
        <end position="287"/>
    </location>
</feature>
<feature type="transmembrane region" description="Helical" evidence="1">
    <location>
        <begin position="59"/>
        <end position="75"/>
    </location>
</feature>
<evidence type="ECO:0000256" key="1">
    <source>
        <dbReference type="SAM" id="Phobius"/>
    </source>
</evidence>
<evidence type="ECO:0000313" key="2">
    <source>
        <dbReference type="EMBL" id="CAI4039340.1"/>
    </source>
</evidence>
<dbReference type="RefSeq" id="XP_056082908.1">
    <property type="nucleotide sequence ID" value="XM_056223303.1"/>
</dbReference>
<dbReference type="InterPro" id="IPR001142">
    <property type="entry name" value="DUP/COS"/>
</dbReference>
<sequence length="391" mass="46040">MTGTSNCHLIAKMKDTDIEDEKSVGLLSPEHLESQETVLPQDVFRNGLTWYSYEVYKSLIFRIWLLLWLPLSIWWKMSTNWTYPCLASSFLFLVLAFLPLSHSLSRDRALSKQLTEFSKAITRNAPGTNADDWKNVAASLNSYLYESKAWNTRYLFFEALDCQEAFRRIILEPFFLQKDEAARIKSFRESVPYIEEAVQTYFAEVDKRWKLFDSEKSWSPVDLENAQLPKDTHRFKLTWVLKRNLSIFSLISFLNFLVCIYVSREMCLLLRTLYLGCIFFMIVKGFTNTKKVLIMSMEHNMQFLSTIINEQKTGANGWDEIAKKMNKYLFEKKVWKNEEFFFDGTDCERFFSDRFYHPLSSKKSTWPVPLNVELWPYVKEAQASRGDNSLV</sequence>
<dbReference type="Proteomes" id="UP001161438">
    <property type="component" value="Chromosome 9"/>
</dbReference>
<keyword evidence="1" id="KW-1133">Transmembrane helix</keyword>
<keyword evidence="1" id="KW-0472">Membrane</keyword>
<gene>
    <name evidence="3" type="primary">SMKI09G2060</name>
    <name evidence="2" type="synonym">SMKI08G0030</name>
    <name evidence="2" type="ORF">SMKI_08G0030</name>
    <name evidence="3" type="ORF">SMKI_09G2060</name>
</gene>
<protein>
    <submittedName>
        <fullName evidence="3">Uncharacterized protein</fullName>
    </submittedName>
</protein>
<dbReference type="GeneID" id="80919005"/>
<name>A0AA35IZH8_SACMI</name>
<accession>A0AA35IZH8</accession>
<dbReference type="EMBL" id="OX365764">
    <property type="protein sequence ID" value="CAI4039340.1"/>
    <property type="molecule type" value="Genomic_DNA"/>
</dbReference>
<dbReference type="EMBL" id="OX365765">
    <property type="protein sequence ID" value="CAI4039794.1"/>
    <property type="molecule type" value="Genomic_DNA"/>
</dbReference>
<feature type="transmembrane region" description="Helical" evidence="1">
    <location>
        <begin position="244"/>
        <end position="263"/>
    </location>
</feature>
<evidence type="ECO:0000313" key="3">
    <source>
        <dbReference type="EMBL" id="CAI4039794.1"/>
    </source>
</evidence>
<keyword evidence="1" id="KW-0812">Transmembrane</keyword>
<organism evidence="3 4">
    <name type="scientific">Saccharomyces mikatae IFO 1815</name>
    <dbReference type="NCBI Taxonomy" id="226126"/>
    <lineage>
        <taxon>Eukaryota</taxon>
        <taxon>Fungi</taxon>
        <taxon>Dikarya</taxon>
        <taxon>Ascomycota</taxon>
        <taxon>Saccharomycotina</taxon>
        <taxon>Saccharomycetes</taxon>
        <taxon>Saccharomycetales</taxon>
        <taxon>Saccharomycetaceae</taxon>
        <taxon>Saccharomyces</taxon>
    </lineage>
</organism>
<dbReference type="AlphaFoldDB" id="A0AA35IZH8"/>
<keyword evidence="4" id="KW-1185">Reference proteome</keyword>
<proteinExistence type="predicted"/>
<evidence type="ECO:0000313" key="4">
    <source>
        <dbReference type="Proteomes" id="UP001161438"/>
    </source>
</evidence>
<feature type="transmembrane region" description="Helical" evidence="1">
    <location>
        <begin position="81"/>
        <end position="100"/>
    </location>
</feature>
<dbReference type="Proteomes" id="UP001161438">
    <property type="component" value="Chromosome 8"/>
</dbReference>
<reference evidence="3" key="1">
    <citation type="submission" date="2022-10" db="EMBL/GenBank/DDBJ databases">
        <authorList>
            <person name="Byrne P K."/>
        </authorList>
    </citation>
    <scope>NUCLEOTIDE SEQUENCE</scope>
    <source>
        <strain evidence="3">IFO1815</strain>
    </source>
</reference>
<dbReference type="Pfam" id="PF00674">
    <property type="entry name" value="DUP"/>
    <property type="match status" value="2"/>
</dbReference>